<evidence type="ECO:0000256" key="1">
    <source>
        <dbReference type="SAM" id="MobiDB-lite"/>
    </source>
</evidence>
<dbReference type="RefSeq" id="XP_028137053.1">
    <property type="nucleotide sequence ID" value="XM_028281252.1"/>
</dbReference>
<feature type="compositionally biased region" description="Low complexity" evidence="1">
    <location>
        <begin position="499"/>
        <end position="508"/>
    </location>
</feature>
<feature type="compositionally biased region" description="Low complexity" evidence="1">
    <location>
        <begin position="22"/>
        <end position="31"/>
    </location>
</feature>
<feature type="region of interest" description="Disordered" evidence="1">
    <location>
        <begin position="483"/>
        <end position="520"/>
    </location>
</feature>
<feature type="compositionally biased region" description="Low complexity" evidence="1">
    <location>
        <begin position="418"/>
        <end position="435"/>
    </location>
</feature>
<feature type="compositionally biased region" description="Polar residues" evidence="1">
    <location>
        <begin position="695"/>
        <end position="710"/>
    </location>
</feature>
<feature type="region of interest" description="Disordered" evidence="1">
    <location>
        <begin position="666"/>
        <end position="710"/>
    </location>
</feature>
<evidence type="ECO:0000313" key="4">
    <source>
        <dbReference type="RefSeq" id="XP_028137055.1"/>
    </source>
</evidence>
<accession>A0A6P7FVX0</accession>
<feature type="region of interest" description="Disordered" evidence="1">
    <location>
        <begin position="405"/>
        <end position="437"/>
    </location>
</feature>
<feature type="region of interest" description="Disordered" evidence="1">
    <location>
        <begin position="534"/>
        <end position="562"/>
    </location>
</feature>
<organism evidence="2">
    <name type="scientific">Diabrotica virgifera virgifera</name>
    <name type="common">western corn rootworm</name>
    <dbReference type="NCBI Taxonomy" id="50390"/>
    <lineage>
        <taxon>Eukaryota</taxon>
        <taxon>Metazoa</taxon>
        <taxon>Ecdysozoa</taxon>
        <taxon>Arthropoda</taxon>
        <taxon>Hexapoda</taxon>
        <taxon>Insecta</taxon>
        <taxon>Pterygota</taxon>
        <taxon>Neoptera</taxon>
        <taxon>Endopterygota</taxon>
        <taxon>Coleoptera</taxon>
        <taxon>Polyphaga</taxon>
        <taxon>Cucujiformia</taxon>
        <taxon>Chrysomeloidea</taxon>
        <taxon>Chrysomelidae</taxon>
        <taxon>Galerucinae</taxon>
        <taxon>Diabroticina</taxon>
        <taxon>Diabroticites</taxon>
        <taxon>Diabrotica</taxon>
    </lineage>
</organism>
<proteinExistence type="predicted"/>
<dbReference type="RefSeq" id="XP_028137054.1">
    <property type="nucleotide sequence ID" value="XM_028281253.1"/>
</dbReference>
<feature type="compositionally biased region" description="Polar residues" evidence="1">
    <location>
        <begin position="405"/>
        <end position="416"/>
    </location>
</feature>
<protein>
    <submittedName>
        <fullName evidence="2 3">Uncharacterized protein LOC114331634</fullName>
    </submittedName>
</protein>
<feature type="region of interest" description="Disordered" evidence="1">
    <location>
        <begin position="1"/>
        <end position="31"/>
    </location>
</feature>
<dbReference type="AlphaFoldDB" id="A0A6P7FVX0"/>
<gene>
    <name evidence="2 3 4" type="primary">LOC114331634</name>
</gene>
<feature type="region of interest" description="Disordered" evidence="1">
    <location>
        <begin position="289"/>
        <end position="325"/>
    </location>
</feature>
<reference evidence="2 3" key="1">
    <citation type="submission" date="2025-04" db="UniProtKB">
        <authorList>
            <consortium name="RefSeq"/>
        </authorList>
    </citation>
    <scope>IDENTIFICATION</scope>
    <source>
        <tissue evidence="2 3">Whole insect</tissue>
    </source>
</reference>
<evidence type="ECO:0000313" key="3">
    <source>
        <dbReference type="RefSeq" id="XP_028137054.1"/>
    </source>
</evidence>
<name>A0A6P7FVX0_DIAVI</name>
<sequence>MELSSGSPNSQDYLKFTKGRRSSSSSYSSYLSEGDIDTIDINSIHFDNDECWLCASNVEDPIVDLDQWLHKDLDSSYSPLANINSHISLHKNVDSRTFTRPKKRFTRPSIERYNEEMYGGSSETITLPSSPRSFVIEENPEFNATLSENSVNFDLSQPSSSYYFEKIVADCGDMDSFQNMSPPSLVNSMCSSTFANLMESSFIKNDPILREIRDTDYSETVLLQDCEAPMFQSFTESCSSINSDTPENFLKKVSFNGTFKRNTSKDEINKLRSLNATFDACESEKELDKTLKKDSENSSPRNDHTWVNPNGTYRRTPKHNGTFKKSDLKKSHNILNTTFDTDPSPKNNINTTHTLIKDYNGLEDLKKDLSDPIEIHTDLNRLSYCLENEDEKLDATYNDVNRTSNSLKTSTLSGSAGSADSLDRLSSMSSSSRGSNKMLNMADVDAIVEMQERSLQQVMSTPKVPTTNKRLWENNFISPITAEHTSDSDLSSNDDYKSVRSSVSSKTSLDQYVPKQPKSLGYLHGPAEIKIKTNQKSTYTSAAPKPVPVVRPNPKTNSYSNLRSMNSNLPASYSNIYKMSNPKTQSGNAVSNLKTMGSKLKGSYTSLRPMSSNLPVAPPLISSNTTMTLAKSNSVPHGVDSATRIVEVQPLQREKITIVGDNTFVKPQPVKASGLPRPTGIPRPASRIPAPRSSNVRPNSWSFADSQSEI</sequence>
<feature type="compositionally biased region" description="Polar residues" evidence="1">
    <location>
        <begin position="1"/>
        <end position="12"/>
    </location>
</feature>
<feature type="compositionally biased region" description="Basic and acidic residues" evidence="1">
    <location>
        <begin position="289"/>
        <end position="304"/>
    </location>
</feature>
<dbReference type="RefSeq" id="XP_028137055.1">
    <property type="nucleotide sequence ID" value="XM_028281254.1"/>
</dbReference>
<feature type="compositionally biased region" description="Low complexity" evidence="1">
    <location>
        <begin position="682"/>
        <end position="694"/>
    </location>
</feature>
<evidence type="ECO:0000313" key="2">
    <source>
        <dbReference type="RefSeq" id="XP_028137053.1"/>
    </source>
</evidence>